<dbReference type="InterPro" id="IPR039910">
    <property type="entry name" value="D15-like"/>
</dbReference>
<comment type="subcellular location">
    <subcellularLocation>
        <location evidence="3">Plastid</location>
        <location evidence="3">Chloroplast outer membrane</location>
    </subcellularLocation>
</comment>
<organism evidence="5 6">
    <name type="scientific">Theobroma cacao</name>
    <name type="common">Cacao</name>
    <name type="synonym">Cocoa</name>
    <dbReference type="NCBI Taxonomy" id="3641"/>
    <lineage>
        <taxon>Eukaryota</taxon>
        <taxon>Viridiplantae</taxon>
        <taxon>Streptophyta</taxon>
        <taxon>Embryophyta</taxon>
        <taxon>Tracheophyta</taxon>
        <taxon>Spermatophyta</taxon>
        <taxon>Magnoliopsida</taxon>
        <taxon>eudicotyledons</taxon>
        <taxon>Gunneridae</taxon>
        <taxon>Pentapetalae</taxon>
        <taxon>rosids</taxon>
        <taxon>malvids</taxon>
        <taxon>Malvales</taxon>
        <taxon>Malvaceae</taxon>
        <taxon>Byttnerioideae</taxon>
        <taxon>Theobroma</taxon>
    </lineage>
</organism>
<sequence>MGAQKSIHAGKAKIDVNVDFTHKLCASLRLPSLRNSGSPLSLLIGSLCIKHPNLFGGSEKLDVSWDKGLYDSNILVAYRRPRPQWVAQQCFVMQNVRLLNDDGRSITRDLDGFPVTCSGNAHDSMVVLKQESQYAKANDRSFSRFTMQIEQGIPVLSKWLIFNRFKCVASKGIKVGPAFLLTSLTGGSIVGDMAPYQAFAIGGLGSVRGYGEGAVGSGRSCLVANTELTFPLSKMLEGSLFLDCGTDLGSGRLVPGNPALRQGKPGSGVGLGYGLRFKSPIGHFQVDYAINAFHQKTLYFGITNLAS</sequence>
<dbReference type="GO" id="GO:0009707">
    <property type="term" value="C:chloroplast outer membrane"/>
    <property type="evidence" value="ECO:0007669"/>
    <property type="project" value="UniProtKB-SubCell"/>
</dbReference>
<protein>
    <submittedName>
        <fullName evidence="5">Outer membrane OMP85 family protein isoform 5</fullName>
    </submittedName>
</protein>
<dbReference type="PANTHER" id="PTHR12815">
    <property type="entry name" value="SORTING AND ASSEMBLY MACHINERY SAMM50 PROTEIN FAMILY MEMBER"/>
    <property type="match status" value="1"/>
</dbReference>
<keyword evidence="6" id="KW-1185">Reference proteome</keyword>
<keyword evidence="1" id="KW-0934">Plastid</keyword>
<keyword evidence="1" id="KW-1002">Plastid outer membrane</keyword>
<evidence type="ECO:0000256" key="3">
    <source>
        <dbReference type="ARBA" id="ARBA00024013"/>
    </source>
</evidence>
<name>A0A061GVT2_THECC</name>
<evidence type="ECO:0000256" key="1">
    <source>
        <dbReference type="ARBA" id="ARBA00022805"/>
    </source>
</evidence>
<dbReference type="EMBL" id="CM001887">
    <property type="protein sequence ID" value="EOY33272.1"/>
    <property type="molecule type" value="Genomic_DNA"/>
</dbReference>
<evidence type="ECO:0000313" key="5">
    <source>
        <dbReference type="EMBL" id="EOY33272.1"/>
    </source>
</evidence>
<dbReference type="AlphaFoldDB" id="A0A061GVT2"/>
<evidence type="ECO:0000256" key="2">
    <source>
        <dbReference type="ARBA" id="ARBA00023136"/>
    </source>
</evidence>
<dbReference type="Pfam" id="PF01103">
    <property type="entry name" value="Omp85"/>
    <property type="match status" value="1"/>
</dbReference>
<dbReference type="PANTHER" id="PTHR12815:SF40">
    <property type="entry name" value="OUTER ENVELOPE PROTEIN 36, CHLOROPLASTIC-RELATED"/>
    <property type="match status" value="1"/>
</dbReference>
<gene>
    <name evidence="5" type="ORF">TCM_041215</name>
</gene>
<dbReference type="Gene3D" id="2.40.160.50">
    <property type="entry name" value="membrane protein fhac: a member of the omp85/tpsb transporter family"/>
    <property type="match status" value="1"/>
</dbReference>
<keyword evidence="2" id="KW-0472">Membrane</keyword>
<reference evidence="5 6" key="1">
    <citation type="journal article" date="2013" name="Genome Biol.">
        <title>The genome sequence of the most widely cultivated cacao type and its use to identify candidate genes regulating pod color.</title>
        <authorList>
            <person name="Motamayor J.C."/>
            <person name="Mockaitis K."/>
            <person name="Schmutz J."/>
            <person name="Haiminen N."/>
            <person name="Iii D.L."/>
            <person name="Cornejo O."/>
            <person name="Findley S.D."/>
            <person name="Zheng P."/>
            <person name="Utro F."/>
            <person name="Royaert S."/>
            <person name="Saski C."/>
            <person name="Jenkins J."/>
            <person name="Podicheti R."/>
            <person name="Zhao M."/>
            <person name="Scheffler B.E."/>
            <person name="Stack J.C."/>
            <person name="Feltus F.A."/>
            <person name="Mustiga G.M."/>
            <person name="Amores F."/>
            <person name="Phillips W."/>
            <person name="Marelli J.P."/>
            <person name="May G.D."/>
            <person name="Shapiro H."/>
            <person name="Ma J."/>
            <person name="Bustamante C.D."/>
            <person name="Schnell R.J."/>
            <person name="Main D."/>
            <person name="Gilbert D."/>
            <person name="Parida L."/>
            <person name="Kuhn D.N."/>
        </authorList>
    </citation>
    <scope>NUCLEOTIDE SEQUENCE [LARGE SCALE GENOMIC DNA]</scope>
    <source>
        <strain evidence="6">cv. Matina 1-6</strain>
    </source>
</reference>
<feature type="domain" description="Bacterial surface antigen (D15)" evidence="4">
    <location>
        <begin position="72"/>
        <end position="301"/>
    </location>
</feature>
<accession>A0A061GVT2</accession>
<evidence type="ECO:0000313" key="6">
    <source>
        <dbReference type="Proteomes" id="UP000026915"/>
    </source>
</evidence>
<proteinExistence type="predicted"/>
<evidence type="ECO:0000259" key="4">
    <source>
        <dbReference type="Pfam" id="PF01103"/>
    </source>
</evidence>
<dbReference type="InterPro" id="IPR000184">
    <property type="entry name" value="Bac_surfAg_D15"/>
</dbReference>
<dbReference type="Gramene" id="EOY33272">
    <property type="protein sequence ID" value="EOY33272"/>
    <property type="gene ID" value="TCM_041215"/>
</dbReference>
<dbReference type="Proteomes" id="UP000026915">
    <property type="component" value="Chromosome 9"/>
</dbReference>